<accession>A0A511MH60</accession>
<gene>
    <name evidence="1" type="ORF">NN4_45420</name>
</gene>
<dbReference type="Proteomes" id="UP000321424">
    <property type="component" value="Unassembled WGS sequence"/>
</dbReference>
<name>A0A511MH60_9NOCA</name>
<sequence length="82" mass="8192">MIIVGTTKPFSENGEVFVVETAGGLDVVEQGWAGVVVGYPFAVGVGVLVIDPDEGAASGPGDQGSGFPVESEPSVFVLVVVG</sequence>
<comment type="caution">
    <text evidence="1">The sequence shown here is derived from an EMBL/GenBank/DDBJ whole genome shotgun (WGS) entry which is preliminary data.</text>
</comment>
<evidence type="ECO:0000313" key="2">
    <source>
        <dbReference type="Proteomes" id="UP000321424"/>
    </source>
</evidence>
<organism evidence="1 2">
    <name type="scientific">Nocardia ninae NBRC 108245</name>
    <dbReference type="NCBI Taxonomy" id="1210091"/>
    <lineage>
        <taxon>Bacteria</taxon>
        <taxon>Bacillati</taxon>
        <taxon>Actinomycetota</taxon>
        <taxon>Actinomycetes</taxon>
        <taxon>Mycobacteriales</taxon>
        <taxon>Nocardiaceae</taxon>
        <taxon>Nocardia</taxon>
    </lineage>
</organism>
<keyword evidence="2" id="KW-1185">Reference proteome</keyword>
<dbReference type="AlphaFoldDB" id="A0A511MH60"/>
<evidence type="ECO:0000313" key="1">
    <source>
        <dbReference type="EMBL" id="GEM40023.1"/>
    </source>
</evidence>
<protein>
    <submittedName>
        <fullName evidence="1">Uncharacterized protein</fullName>
    </submittedName>
</protein>
<proteinExistence type="predicted"/>
<dbReference type="EMBL" id="BJXA01000031">
    <property type="protein sequence ID" value="GEM40023.1"/>
    <property type="molecule type" value="Genomic_DNA"/>
</dbReference>
<reference evidence="1 2" key="1">
    <citation type="submission" date="2019-07" db="EMBL/GenBank/DDBJ databases">
        <title>Whole genome shotgun sequence of Nocardia ninae NBRC 108245.</title>
        <authorList>
            <person name="Hosoyama A."/>
            <person name="Uohara A."/>
            <person name="Ohji S."/>
            <person name="Ichikawa N."/>
        </authorList>
    </citation>
    <scope>NUCLEOTIDE SEQUENCE [LARGE SCALE GENOMIC DNA]</scope>
    <source>
        <strain evidence="1 2">NBRC 108245</strain>
    </source>
</reference>